<dbReference type="VEuPathDB" id="FungiDB:PPTG_18402"/>
<organism evidence="1 2">
    <name type="scientific">Phytophthora nicotianae (strain INRA-310)</name>
    <name type="common">Phytophthora parasitica</name>
    <dbReference type="NCBI Taxonomy" id="761204"/>
    <lineage>
        <taxon>Eukaryota</taxon>
        <taxon>Sar</taxon>
        <taxon>Stramenopiles</taxon>
        <taxon>Oomycota</taxon>
        <taxon>Peronosporomycetes</taxon>
        <taxon>Peronosporales</taxon>
        <taxon>Peronosporaceae</taxon>
        <taxon>Phytophthora</taxon>
    </lineage>
</organism>
<reference evidence="1 2" key="2">
    <citation type="submission" date="2013-11" db="EMBL/GenBank/DDBJ databases">
        <title>The Genome Sequence of Phytophthora parasitica INRA-310.</title>
        <authorList>
            <consortium name="The Broad Institute Genomics Platform"/>
            <person name="Russ C."/>
            <person name="Tyler B."/>
            <person name="Panabieres F."/>
            <person name="Shan W."/>
            <person name="Tripathy S."/>
            <person name="Grunwald N."/>
            <person name="Machado M."/>
            <person name="Johnson C.S."/>
            <person name="Arredondo F."/>
            <person name="Hong C."/>
            <person name="Coffey M."/>
            <person name="Young S.K."/>
            <person name="Zeng Q."/>
            <person name="Gargeya S."/>
            <person name="Fitzgerald M."/>
            <person name="Abouelleil A."/>
            <person name="Alvarado L."/>
            <person name="Chapman S.B."/>
            <person name="Gainer-Dewar J."/>
            <person name="Goldberg J."/>
            <person name="Griggs A."/>
            <person name="Gujja S."/>
            <person name="Hansen M."/>
            <person name="Howarth C."/>
            <person name="Imamovic A."/>
            <person name="Ireland A."/>
            <person name="Larimer J."/>
            <person name="McCowan C."/>
            <person name="Murphy C."/>
            <person name="Pearson M."/>
            <person name="Poon T.W."/>
            <person name="Priest M."/>
            <person name="Roberts A."/>
            <person name="Saif S."/>
            <person name="Shea T."/>
            <person name="Sykes S."/>
            <person name="Wortman J."/>
            <person name="Nusbaum C."/>
            <person name="Birren B."/>
        </authorList>
    </citation>
    <scope>NUCLEOTIDE SEQUENCE [LARGE SCALE GENOMIC DNA]</scope>
    <source>
        <strain evidence="1 2">INRA-310</strain>
    </source>
</reference>
<dbReference type="AlphaFoldDB" id="W2PJ17"/>
<protein>
    <recommendedName>
        <fullName evidence="3">HAT C-terminal dimerisation domain-containing protein</fullName>
    </recommendedName>
</protein>
<proteinExistence type="predicted"/>
<dbReference type="RefSeq" id="XP_008914695.1">
    <property type="nucleotide sequence ID" value="XM_008916447.1"/>
</dbReference>
<sequence length="255" mass="28190">MGVPLVGCASHRWNLALKAFLAPYEADLCVVQRLMKKLKTLSEGAKLRLVTPLRPVLRQETRWGSTHAMLRRYFEFRGFLSMDDDELAEFLPSPATHSRLKALLNELSDCESVSLALQGDDVDLLGAPDLLDGLIAVKPILKTYIGASANIIHSPGFESGCCKVLAECEPQAVALQKEGFAERILKKRKVKPCVASYPLVSAIPPTSNRVERLFSVARAMIGHERQALSPLAVEMLLFLKVNASHWDVEVVDRCV</sequence>
<dbReference type="PANTHER" id="PTHR40866">
    <property type="entry name" value="BED-TYPE DOMAIN-CONTAINING PROTEIN"/>
    <property type="match status" value="1"/>
</dbReference>
<evidence type="ECO:0000313" key="2">
    <source>
        <dbReference type="Proteomes" id="UP000018817"/>
    </source>
</evidence>
<accession>W2PJ17</accession>
<gene>
    <name evidence="1" type="ORF">PPTG_18402</name>
</gene>
<evidence type="ECO:0008006" key="3">
    <source>
        <dbReference type="Google" id="ProtNLM"/>
    </source>
</evidence>
<dbReference type="PANTHER" id="PTHR40866:SF1">
    <property type="entry name" value="BED-TYPE DOMAIN-CONTAINING PROTEIN"/>
    <property type="match status" value="1"/>
</dbReference>
<name>W2PJ17_PHYN3</name>
<dbReference type="GeneID" id="20187283"/>
<reference evidence="2" key="1">
    <citation type="submission" date="2011-12" db="EMBL/GenBank/DDBJ databases">
        <authorList>
            <consortium name="The Broad Institute Genome Sequencing Platform"/>
            <person name="Russ C."/>
            <person name="Tyler B."/>
            <person name="Panabieres F."/>
            <person name="Shan W."/>
            <person name="Tripathy S."/>
            <person name="Grunwald N."/>
            <person name="Machado M."/>
            <person name="Young S.K."/>
            <person name="Zeng Q."/>
            <person name="Gargeya S."/>
            <person name="Fitzgerald M."/>
            <person name="Haas B."/>
            <person name="Abouelleil A."/>
            <person name="Alvarado L."/>
            <person name="Arachchi H.M."/>
            <person name="Berlin A."/>
            <person name="Chapman S.B."/>
            <person name="Gearin G."/>
            <person name="Goldberg J."/>
            <person name="Griggs A."/>
            <person name="Gujja S."/>
            <person name="Hansen M."/>
            <person name="Heiman D."/>
            <person name="Howarth C."/>
            <person name="Larimer J."/>
            <person name="Lui A."/>
            <person name="MacDonald P.J.P."/>
            <person name="McCowen C."/>
            <person name="Montmayeur A."/>
            <person name="Murphy C."/>
            <person name="Neiman D."/>
            <person name="Pearson M."/>
            <person name="Priest M."/>
            <person name="Roberts A."/>
            <person name="Saif S."/>
            <person name="Shea T."/>
            <person name="Sisk P."/>
            <person name="Stolte C."/>
            <person name="Sykes S."/>
            <person name="Wortman J."/>
            <person name="Nusbaum C."/>
            <person name="Birren B."/>
        </authorList>
    </citation>
    <scope>NUCLEOTIDE SEQUENCE [LARGE SCALE GENOMIC DNA]</scope>
    <source>
        <strain evidence="2">INRA-310</strain>
    </source>
</reference>
<dbReference type="Proteomes" id="UP000018817">
    <property type="component" value="Unassembled WGS sequence"/>
</dbReference>
<evidence type="ECO:0000313" key="1">
    <source>
        <dbReference type="EMBL" id="ETN00020.1"/>
    </source>
</evidence>
<dbReference type="EMBL" id="KI669644">
    <property type="protein sequence ID" value="ETN00020.1"/>
    <property type="molecule type" value="Genomic_DNA"/>
</dbReference>